<dbReference type="EMBL" id="SPHZ02000006">
    <property type="protein sequence ID" value="KAF0915801.1"/>
    <property type="molecule type" value="Genomic_DNA"/>
</dbReference>
<organism evidence="1 2">
    <name type="scientific">Oryza meyeriana var. granulata</name>
    <dbReference type="NCBI Taxonomy" id="110450"/>
    <lineage>
        <taxon>Eukaryota</taxon>
        <taxon>Viridiplantae</taxon>
        <taxon>Streptophyta</taxon>
        <taxon>Embryophyta</taxon>
        <taxon>Tracheophyta</taxon>
        <taxon>Spermatophyta</taxon>
        <taxon>Magnoliopsida</taxon>
        <taxon>Liliopsida</taxon>
        <taxon>Poales</taxon>
        <taxon>Poaceae</taxon>
        <taxon>BOP clade</taxon>
        <taxon>Oryzoideae</taxon>
        <taxon>Oryzeae</taxon>
        <taxon>Oryzinae</taxon>
        <taxon>Oryza</taxon>
        <taxon>Oryza meyeriana</taxon>
    </lineage>
</organism>
<dbReference type="Proteomes" id="UP000479710">
    <property type="component" value="Unassembled WGS sequence"/>
</dbReference>
<keyword evidence="2" id="KW-1185">Reference proteome</keyword>
<evidence type="ECO:0000313" key="2">
    <source>
        <dbReference type="Proteomes" id="UP000479710"/>
    </source>
</evidence>
<protein>
    <submittedName>
        <fullName evidence="1">Uncharacterized protein</fullName>
    </submittedName>
</protein>
<proteinExistence type="predicted"/>
<name>A0A6G1DTT4_9ORYZ</name>
<comment type="caution">
    <text evidence="1">The sequence shown here is derived from an EMBL/GenBank/DDBJ whole genome shotgun (WGS) entry which is preliminary data.</text>
</comment>
<dbReference type="AlphaFoldDB" id="A0A6G1DTT4"/>
<gene>
    <name evidence="1" type="ORF">E2562_038927</name>
</gene>
<sequence>MTLKKAKAISPFRQTRRRMAVNDLTCSFRVDYEKIGMPSVWFHSEKGTLPGRKQVCKHRKSMHPSLTISSTRSWRPVKVELRQAMCHTGRHYLL</sequence>
<accession>A0A6G1DTT4</accession>
<reference evidence="1 2" key="1">
    <citation type="submission" date="2019-11" db="EMBL/GenBank/DDBJ databases">
        <title>Whole genome sequence of Oryza granulata.</title>
        <authorList>
            <person name="Li W."/>
        </authorList>
    </citation>
    <scope>NUCLEOTIDE SEQUENCE [LARGE SCALE GENOMIC DNA]</scope>
    <source>
        <strain evidence="2">cv. Menghai</strain>
        <tissue evidence="1">Leaf</tissue>
    </source>
</reference>
<evidence type="ECO:0000313" key="1">
    <source>
        <dbReference type="EMBL" id="KAF0915801.1"/>
    </source>
</evidence>